<dbReference type="EMBL" id="RBWU01000006">
    <property type="protein sequence ID" value="RKS70688.1"/>
    <property type="molecule type" value="Genomic_DNA"/>
</dbReference>
<proteinExistence type="predicted"/>
<accession>A0A495QFU5</accession>
<organism evidence="1 2">
    <name type="scientific">Actinomadura pelletieri DSM 43383</name>
    <dbReference type="NCBI Taxonomy" id="1120940"/>
    <lineage>
        <taxon>Bacteria</taxon>
        <taxon>Bacillati</taxon>
        <taxon>Actinomycetota</taxon>
        <taxon>Actinomycetes</taxon>
        <taxon>Streptosporangiales</taxon>
        <taxon>Thermomonosporaceae</taxon>
        <taxon>Actinomadura</taxon>
    </lineage>
</organism>
<gene>
    <name evidence="1" type="ORF">BZB76_5164</name>
</gene>
<keyword evidence="2" id="KW-1185">Reference proteome</keyword>
<dbReference type="RefSeq" id="WP_147339716.1">
    <property type="nucleotide sequence ID" value="NZ_RBWU01000006.1"/>
</dbReference>
<sequence length="111" mass="11769">MSVQQALANMVKDDLKAKTFSSGSKGFHATGKITVDGDRYQAQAQAVLIGSKADPKVKVHAKRDEAVSVLAAIAENLAPKTFSSGRTGYYATGKAEIGGQRYQVQAQAVRL</sequence>
<reference evidence="1 2" key="1">
    <citation type="submission" date="2018-10" db="EMBL/GenBank/DDBJ databases">
        <title>Genomic Encyclopedia of Archaeal and Bacterial Type Strains, Phase II (KMG-II): from individual species to whole genera.</title>
        <authorList>
            <person name="Goeker M."/>
        </authorList>
    </citation>
    <scope>NUCLEOTIDE SEQUENCE [LARGE SCALE GENOMIC DNA]</scope>
    <source>
        <strain evidence="1 2">DSM 43383</strain>
    </source>
</reference>
<comment type="caution">
    <text evidence="1">The sequence shown here is derived from an EMBL/GenBank/DDBJ whole genome shotgun (WGS) entry which is preliminary data.</text>
</comment>
<evidence type="ECO:0000313" key="2">
    <source>
        <dbReference type="Proteomes" id="UP000274601"/>
    </source>
</evidence>
<dbReference type="OrthoDB" id="3476955at2"/>
<name>A0A495QFU5_9ACTN</name>
<evidence type="ECO:0000313" key="1">
    <source>
        <dbReference type="EMBL" id="RKS70688.1"/>
    </source>
</evidence>
<dbReference type="AlphaFoldDB" id="A0A495QFU5"/>
<protein>
    <submittedName>
        <fullName evidence="1">Uncharacterized protein</fullName>
    </submittedName>
</protein>
<dbReference type="Proteomes" id="UP000274601">
    <property type="component" value="Unassembled WGS sequence"/>
</dbReference>